<evidence type="ECO:0000256" key="1">
    <source>
        <dbReference type="SAM" id="MobiDB-lite"/>
    </source>
</evidence>
<name>A0A8J2IVA2_FUSEQ</name>
<comment type="caution">
    <text evidence="3">The sequence shown here is derived from an EMBL/GenBank/DDBJ whole genome shotgun (WGS) entry which is preliminary data.</text>
</comment>
<feature type="transmembrane region" description="Helical" evidence="2">
    <location>
        <begin position="569"/>
        <end position="589"/>
    </location>
</feature>
<accession>A0A8J2IVA2</accession>
<evidence type="ECO:0000313" key="4">
    <source>
        <dbReference type="Proteomes" id="UP000693738"/>
    </source>
</evidence>
<feature type="transmembrane region" description="Helical" evidence="2">
    <location>
        <begin position="715"/>
        <end position="739"/>
    </location>
</feature>
<proteinExistence type="predicted"/>
<keyword evidence="2" id="KW-0812">Transmembrane</keyword>
<dbReference type="Proteomes" id="UP000693738">
    <property type="component" value="Unassembled WGS sequence"/>
</dbReference>
<keyword evidence="2" id="KW-0472">Membrane</keyword>
<reference evidence="3" key="1">
    <citation type="submission" date="2021-05" db="EMBL/GenBank/DDBJ databases">
        <authorList>
            <person name="Khan N."/>
        </authorList>
    </citation>
    <scope>NUCLEOTIDE SEQUENCE</scope>
</reference>
<feature type="region of interest" description="Disordered" evidence="1">
    <location>
        <begin position="1"/>
        <end position="25"/>
    </location>
</feature>
<evidence type="ECO:0000256" key="2">
    <source>
        <dbReference type="SAM" id="Phobius"/>
    </source>
</evidence>
<dbReference type="AlphaFoldDB" id="A0A8J2IVA2"/>
<keyword evidence="2" id="KW-1133">Transmembrane helix</keyword>
<feature type="transmembrane region" description="Helical" evidence="2">
    <location>
        <begin position="539"/>
        <end position="557"/>
    </location>
</feature>
<feature type="transmembrane region" description="Helical" evidence="2">
    <location>
        <begin position="751"/>
        <end position="772"/>
    </location>
</feature>
<feature type="transmembrane region" description="Helical" evidence="2">
    <location>
        <begin position="465"/>
        <end position="485"/>
    </location>
</feature>
<feature type="transmembrane region" description="Helical" evidence="2">
    <location>
        <begin position="617"/>
        <end position="635"/>
    </location>
</feature>
<dbReference type="EMBL" id="CAJSTJ010000164">
    <property type="protein sequence ID" value="CAG7564252.1"/>
    <property type="molecule type" value="Genomic_DNA"/>
</dbReference>
<organism evidence="3 4">
    <name type="scientific">Fusarium equiseti</name>
    <name type="common">Fusarium scirpi</name>
    <dbReference type="NCBI Taxonomy" id="61235"/>
    <lineage>
        <taxon>Eukaryota</taxon>
        <taxon>Fungi</taxon>
        <taxon>Dikarya</taxon>
        <taxon>Ascomycota</taxon>
        <taxon>Pezizomycotina</taxon>
        <taxon>Sordariomycetes</taxon>
        <taxon>Hypocreomycetidae</taxon>
        <taxon>Hypocreales</taxon>
        <taxon>Nectriaceae</taxon>
        <taxon>Fusarium</taxon>
        <taxon>Fusarium incarnatum-equiseti species complex</taxon>
    </lineage>
</organism>
<gene>
    <name evidence="3" type="ORF">FEQUK3_LOCUS9962</name>
</gene>
<feature type="transmembrane region" description="Helical" evidence="2">
    <location>
        <begin position="505"/>
        <end position="523"/>
    </location>
</feature>
<evidence type="ECO:0000313" key="3">
    <source>
        <dbReference type="EMBL" id="CAG7564252.1"/>
    </source>
</evidence>
<protein>
    <submittedName>
        <fullName evidence="3">Uncharacterized protein</fullName>
    </submittedName>
</protein>
<sequence>MGNPLSNTTSATSKPLTAGNLTNIPNGPDMMEKSLEKQNHEMVALGLPVVRHCSTNPRYPSTNLVTDATHDASGSDDIQLYDGEDLSIQKNRGGWVNPEDLPPMPQCIAQQNDDAWLSAMTRCTQHRCTNHFIFCTHRQWLTELSCLRDEFHPYFLERYNDHCSRSVFAKAQLMHWIQEVTGRSWIVVIGDTNGLQNLSPKSLQRGYKAVNVAERAPYCMRKPNSLVEKFDLTMVSCGFTSTTISVGNAARPWEYSPRSKSMTALSYDTAGYDLTHGYIPDGKYFDVECFCHRFSDQQQQPEPCSDDLELTKERLWIHAICGPSALPRNWDKSLMIPGLDYIPTKGWERSSDIPNMPENVTASSQECTTDVCDTDSEGFCQLVPAVDRRCMCGKLHYSLCQGACQTFESRKQYLNWLYNLCFDERGWHGLPEDWLQLLEPRPRDMIPWRWSLRSDDANDVPCPSYLMMMGSLALINLASVLAVFFGERCTRSSNALAPLSTSPVWILRALVLASVQLVGYWLITEFIQSTPGYSHVPKVQLLLLLCSLPRLSWLVIAPTGLHRPESKDLTAASSALYSEVILQIPNLYYMAMTVNYGLKHGFYFGVLPNTEVGHSAWLMYGGALMWLVVVALMAVPSIRIVRTMFAFNIAADEPDGYLSRHGVANYAEYFRDARVGDPLLRDQHWNASPNEYHYGTVPKRAGSSHPEEDPRAPHLNLYVVLTLGFPLIFLAQCLFWIGFLRVSGDDFCPPSVGILTGVGMVSSLMAVALKFVL</sequence>